<comment type="similarity">
    <text evidence="1">Belongs to the phage portal family. PBSX subfamily.</text>
</comment>
<dbReference type="Pfam" id="PF04860">
    <property type="entry name" value="Phage_portal"/>
    <property type="match status" value="1"/>
</dbReference>
<evidence type="ECO:0000313" key="2">
    <source>
        <dbReference type="EMBL" id="CBI42469.1"/>
    </source>
</evidence>
<keyword evidence="3" id="KW-1185">Reference proteome</keyword>
<reference evidence="3" key="2">
    <citation type="journal article" date="2011" name="J. Biotechnol.">
        <title>Genome sequence of B. amyloliquefaciens type strain DSM7(T) reveals differences to plant-associated B. amyloliquefaciens FZB42.</title>
        <authorList>
            <person name="Ruckert C."/>
            <person name="Blom J."/>
            <person name="Chen X."/>
            <person name="Reva O."/>
            <person name="Borriss R."/>
        </authorList>
    </citation>
    <scope>NUCLEOTIDE SEQUENCE [LARGE SCALE GENOMIC DNA]</scope>
    <source>
        <strain evidence="3">DSM 7</strain>
    </source>
</reference>
<accession>A0A9P1JGD9</accession>
<proteinExistence type="inferred from homology"/>
<dbReference type="InterPro" id="IPR006430">
    <property type="entry name" value="Phage_portal_PBSX"/>
</dbReference>
<protein>
    <submittedName>
        <fullName evidence="2">Phage capsid protein</fullName>
    </submittedName>
</protein>
<evidence type="ECO:0000256" key="1">
    <source>
        <dbReference type="ARBA" id="ARBA00006799"/>
    </source>
</evidence>
<sequence>MAKNQNVRATVIKSKMAAPQARQMQEDQFADLYGEDIISPPYNLIELKTIAEYSTILQQCIDAYRVNITGFGFDVEYTFDVNSSDCSPDKKARAEKNWMKLESFYKCLHFDESAETILGYAIEDREKTGNGFLEVLRDGAGKPAGIEYLDVKHMRVCGVTDPVEVTFSYEENGSSKTIKRQKRFRKYVQMLNGHKVFFKEYGDPRMMDMRTGEYVKTLPEEYRANEAIHLKIGSGTYGIPRWVGNIVNLYGARKAEELNFMYFKQGRHVPAAITVENGMLSETSYKELQDYMNDLEGVENAHKFLLIEAEGIAKEKDLHGGEDITPVSVEIKSLAEILQDDALFLEYDDKSRNKLRSAFRLPPLYTGEAQEYNKATADTARKITEEQVFQPERKTLINKLNTLFLPELGLHDVQLALKGPDFRDPLEIAKVLTPFISAGAVSPNDLRDLAGRVLGKTLEEWPEEYYSRPVLQRKKEQS</sequence>
<reference evidence="2 3" key="1">
    <citation type="journal article" date="2011" name="Int. J. Syst. Evol. Microbiol.">
        <title>Relationship of Bacillus amyloliquefaciens clades associated with strains DSM 7T and FZB42T: a proposal for Bacillus amyloliquefaciens subsp. amyloliquefaciens subsp. nov. and Bacillus amyloliquefaciens subsp. plantarum subsp. nov. based on complete genome sequence comparisons.</title>
        <authorList>
            <person name="Borriss R."/>
            <person name="Chen X.H."/>
            <person name="Rueckert C."/>
            <person name="Blom J."/>
            <person name="Becker A."/>
            <person name="Baumgarth B."/>
            <person name="Fan B."/>
            <person name="Pukall R."/>
            <person name="Schumann P."/>
            <person name="Sproer C."/>
            <person name="Junge H."/>
            <person name="Vater J."/>
            <person name="Puhler A."/>
            <person name="Klenk H.P."/>
        </authorList>
    </citation>
    <scope>NUCLEOTIDE SEQUENCE [LARGE SCALE GENOMIC DNA]</scope>
    <source>
        <strain evidence="3">DSM 7</strain>
    </source>
</reference>
<dbReference type="AlphaFoldDB" id="A0A9P1JGD9"/>
<dbReference type="NCBIfam" id="TIGR01540">
    <property type="entry name" value="portal_PBSX"/>
    <property type="match status" value="1"/>
</dbReference>
<organism evidence="2 3">
    <name type="scientific">Bacillus amyloliquefaciens (strain ATCC 23350 / DSM 7 / BCRC 11601 / CCUG 28519 / NBRC 15535 / NRRL B-14393 / F)</name>
    <dbReference type="NCBI Taxonomy" id="692420"/>
    <lineage>
        <taxon>Bacteria</taxon>
        <taxon>Bacillati</taxon>
        <taxon>Bacillota</taxon>
        <taxon>Bacilli</taxon>
        <taxon>Bacillales</taxon>
        <taxon>Bacillaceae</taxon>
        <taxon>Bacillus</taxon>
        <taxon>Bacillus amyloliquefaciens group</taxon>
    </lineage>
</organism>
<dbReference type="EMBL" id="FN597644">
    <property type="protein sequence ID" value="CBI42469.1"/>
    <property type="molecule type" value="Genomic_DNA"/>
</dbReference>
<gene>
    <name evidence="2" type="primary">xkdE</name>
    <name evidence="2" type="ordered locus">BAMF_1343</name>
</gene>
<dbReference type="KEGG" id="bao:BAMF_1343"/>
<dbReference type="Proteomes" id="UP000006562">
    <property type="component" value="Chromosome"/>
</dbReference>
<evidence type="ECO:0000313" key="3">
    <source>
        <dbReference type="Proteomes" id="UP000006562"/>
    </source>
</evidence>
<name>A0A9P1JGD9_BACAS</name>
<dbReference type="InterPro" id="IPR006944">
    <property type="entry name" value="Phage/GTA_portal"/>
</dbReference>
<dbReference type="InterPro" id="IPR016753">
    <property type="entry name" value="PBSX_Firmicutes"/>
</dbReference>
<dbReference type="PIRSF" id="PIRSF019260">
    <property type="entry name" value="PBSX_XkdE_prd"/>
    <property type="match status" value="1"/>
</dbReference>